<evidence type="ECO:0000256" key="4">
    <source>
        <dbReference type="ARBA" id="ARBA00022475"/>
    </source>
</evidence>
<dbReference type="NCBIfam" id="NF006612">
    <property type="entry name" value="PRK09174.1"/>
    <property type="match status" value="1"/>
</dbReference>
<dbReference type="PANTHER" id="PTHR33445">
    <property type="entry name" value="ATP SYNTHASE SUBUNIT B', CHLOROPLASTIC"/>
    <property type="match status" value="1"/>
</dbReference>
<evidence type="ECO:0000256" key="11">
    <source>
        <dbReference type="ARBA" id="ARBA00023310"/>
    </source>
</evidence>
<comment type="function">
    <text evidence="12 15">F(1)F(0) ATP synthase produces ATP from ADP in the presence of a proton or sodium gradient. F-type ATPases consist of two structural domains, F(1) containing the extramembraneous catalytic core and F(0) containing the membrane proton channel, linked together by a central stalk and a peripheral stalk. During catalysis, ATP synthesis in the catalytic domain of F(1) is coupled via a rotary mechanism of the central stalk subunits to proton translocation.</text>
</comment>
<evidence type="ECO:0000256" key="10">
    <source>
        <dbReference type="ARBA" id="ARBA00023136"/>
    </source>
</evidence>
<dbReference type="CDD" id="cd06503">
    <property type="entry name" value="ATP-synt_Fo_b"/>
    <property type="match status" value="1"/>
</dbReference>
<keyword evidence="8 15" id="KW-1133">Transmembrane helix</keyword>
<feature type="region of interest" description="Disordered" evidence="17">
    <location>
        <begin position="1"/>
        <end position="61"/>
    </location>
</feature>
<dbReference type="Pfam" id="PF00430">
    <property type="entry name" value="ATP-synt_B"/>
    <property type="match status" value="1"/>
</dbReference>
<keyword evidence="9 15" id="KW-0406">Ion transport</keyword>
<dbReference type="Proteomes" id="UP001223743">
    <property type="component" value="Unassembled WGS sequence"/>
</dbReference>
<keyword evidence="11 15" id="KW-0066">ATP synthesis</keyword>
<dbReference type="RefSeq" id="WP_266283738.1">
    <property type="nucleotide sequence ID" value="NZ_JAPKNF010000003.1"/>
</dbReference>
<evidence type="ECO:0000256" key="15">
    <source>
        <dbReference type="HAMAP-Rule" id="MF_01398"/>
    </source>
</evidence>
<evidence type="ECO:0000256" key="6">
    <source>
        <dbReference type="ARBA" id="ARBA00022692"/>
    </source>
</evidence>
<evidence type="ECO:0000256" key="14">
    <source>
        <dbReference type="ARBA" id="ARBA00025830"/>
    </source>
</evidence>
<evidence type="ECO:0000256" key="1">
    <source>
        <dbReference type="ARBA" id="ARBA00004377"/>
    </source>
</evidence>
<evidence type="ECO:0000256" key="2">
    <source>
        <dbReference type="ARBA" id="ARBA00005513"/>
    </source>
</evidence>
<evidence type="ECO:0000256" key="8">
    <source>
        <dbReference type="ARBA" id="ARBA00022989"/>
    </source>
</evidence>
<accession>A0ABU0MBV5</accession>
<dbReference type="InterPro" id="IPR050059">
    <property type="entry name" value="ATP_synthase_B_chain"/>
</dbReference>
<comment type="similarity">
    <text evidence="2 15 16">Belongs to the ATPase B chain family.</text>
</comment>
<keyword evidence="5 15" id="KW-0138">CF(0)</keyword>
<keyword evidence="6 15" id="KW-0812">Transmembrane</keyword>
<evidence type="ECO:0000256" key="13">
    <source>
        <dbReference type="ARBA" id="ARBA00025614"/>
    </source>
</evidence>
<feature type="compositionally biased region" description="Pro residues" evidence="17">
    <location>
        <begin position="15"/>
        <end position="42"/>
    </location>
</feature>
<comment type="caution">
    <text evidence="18">The sequence shown here is derived from an EMBL/GenBank/DDBJ whole genome shotgun (WGS) entry which is preliminary data.</text>
</comment>
<protein>
    <recommendedName>
        <fullName evidence="15">ATP synthase subunit b</fullName>
    </recommendedName>
    <alternativeName>
        <fullName evidence="15">ATP synthase F(0) sector subunit b</fullName>
    </alternativeName>
    <alternativeName>
        <fullName evidence="15">ATPase subunit I</fullName>
    </alternativeName>
    <alternativeName>
        <fullName evidence="15">F-type ATPase subunit b</fullName>
        <shortName evidence="15">F-ATPase subunit b</shortName>
    </alternativeName>
</protein>
<dbReference type="InterPro" id="IPR002146">
    <property type="entry name" value="ATP_synth_b/b'su_bac/chlpt"/>
</dbReference>
<dbReference type="EMBL" id="JAUSWJ010000001">
    <property type="protein sequence ID" value="MDQ0518280.1"/>
    <property type="molecule type" value="Genomic_DNA"/>
</dbReference>
<comment type="function">
    <text evidence="13">Component of the F(0) channel, it forms part of the peripheral stalk, linking F(1) to F(0). The b'-subunit is a diverged and duplicated form of b found in plants and photosynthetic bacteria.</text>
</comment>
<evidence type="ECO:0000256" key="12">
    <source>
        <dbReference type="ARBA" id="ARBA00025198"/>
    </source>
</evidence>
<keyword evidence="3 15" id="KW-0813">Transport</keyword>
<keyword evidence="10 15" id="KW-0472">Membrane</keyword>
<evidence type="ECO:0000256" key="9">
    <source>
        <dbReference type="ARBA" id="ARBA00023065"/>
    </source>
</evidence>
<evidence type="ECO:0000256" key="7">
    <source>
        <dbReference type="ARBA" id="ARBA00022781"/>
    </source>
</evidence>
<evidence type="ECO:0000313" key="18">
    <source>
        <dbReference type="EMBL" id="MDQ0518280.1"/>
    </source>
</evidence>
<keyword evidence="7 15" id="KW-0375">Hydrogen ion transport</keyword>
<evidence type="ECO:0000256" key="16">
    <source>
        <dbReference type="RuleBase" id="RU003848"/>
    </source>
</evidence>
<evidence type="ECO:0000256" key="17">
    <source>
        <dbReference type="SAM" id="MobiDB-lite"/>
    </source>
</evidence>
<dbReference type="HAMAP" id="MF_01398">
    <property type="entry name" value="ATP_synth_b_bprime"/>
    <property type="match status" value="1"/>
</dbReference>
<gene>
    <name evidence="15" type="primary">atpF</name>
    <name evidence="18" type="ORF">QO015_003893</name>
</gene>
<evidence type="ECO:0000256" key="5">
    <source>
        <dbReference type="ARBA" id="ARBA00022547"/>
    </source>
</evidence>
<keyword evidence="19" id="KW-1185">Reference proteome</keyword>
<evidence type="ECO:0000256" key="3">
    <source>
        <dbReference type="ARBA" id="ARBA00022448"/>
    </source>
</evidence>
<keyword evidence="4 15" id="KW-1003">Cell membrane</keyword>
<comment type="subunit">
    <text evidence="14 15">F-type ATPases have 2 components, F(1) - the catalytic core - and F(0) - the membrane proton channel. F(1) has five subunits: alpha(3), beta(3), gamma(1), delta(1), epsilon(1). F(0) has three main subunits: a(1), b(2) and c(10-14). The alpha and beta chains form an alternating ring which encloses part of the gamma chain. F(1) is attached to F(0) by a central stalk formed by the gamma and epsilon chains, while a peripheral stalk is formed by the delta and b chains.</text>
</comment>
<feature type="transmembrane region" description="Helical" evidence="15">
    <location>
        <begin position="67"/>
        <end position="85"/>
    </location>
</feature>
<sequence>MTWLVTSASAQEAAPPAPPADAHAPPPPPPPGEAAVPPPHPPEATHGEVGAAEGHKGPFPPFDTNTFPSQILWFIICFGALYLLMKRVIVPRMASIIDGRAQRIAADIEEAQRLKLQSDTALAGYEKALADARGSAHKIAQTATDQAKADAEARRHAIEADVAAKLAEAETRISDIKSRALADVGTIAEDAAGAVVEALTGQQPTRDEVSAAVSAARAQ</sequence>
<evidence type="ECO:0000313" key="19">
    <source>
        <dbReference type="Proteomes" id="UP001223743"/>
    </source>
</evidence>
<comment type="subcellular location">
    <subcellularLocation>
        <location evidence="1">Cell inner membrane</location>
        <topology evidence="1">Single-pass membrane protein</topology>
    </subcellularLocation>
    <subcellularLocation>
        <location evidence="15">Cell membrane</location>
        <topology evidence="15">Single-pass membrane protein</topology>
    </subcellularLocation>
</comment>
<reference evidence="18 19" key="1">
    <citation type="submission" date="2023-07" db="EMBL/GenBank/DDBJ databases">
        <title>Genomic Encyclopedia of Type Strains, Phase IV (KMG-IV): sequencing the most valuable type-strain genomes for metagenomic binning, comparative biology and taxonomic classification.</title>
        <authorList>
            <person name="Goeker M."/>
        </authorList>
    </citation>
    <scope>NUCLEOTIDE SEQUENCE [LARGE SCALE GENOMIC DNA]</scope>
    <source>
        <strain evidence="18 19">B1-1</strain>
    </source>
</reference>
<name>A0ABU0MBV5_9HYPH</name>
<dbReference type="PANTHER" id="PTHR33445:SF1">
    <property type="entry name" value="ATP SYNTHASE SUBUNIT B"/>
    <property type="match status" value="1"/>
</dbReference>
<organism evidence="18 19">
    <name type="scientific">Kaistia geumhonensis</name>
    <dbReference type="NCBI Taxonomy" id="410839"/>
    <lineage>
        <taxon>Bacteria</taxon>
        <taxon>Pseudomonadati</taxon>
        <taxon>Pseudomonadota</taxon>
        <taxon>Alphaproteobacteria</taxon>
        <taxon>Hyphomicrobiales</taxon>
        <taxon>Kaistiaceae</taxon>
        <taxon>Kaistia</taxon>
    </lineage>
</organism>
<proteinExistence type="inferred from homology"/>